<dbReference type="Proteomes" id="UP000326340">
    <property type="component" value="Unassembled WGS sequence"/>
</dbReference>
<dbReference type="EMBL" id="PUHP01000888">
    <property type="protein sequence ID" value="TQN67564.1"/>
    <property type="molecule type" value="Genomic_DNA"/>
</dbReference>
<reference evidence="1 2" key="1">
    <citation type="journal article" date="2019" name="Sci. Rep.">
        <title>Colletotrichum shisoi sp. nov., an anthracnose pathogen of Perilla frutescens in Japan: molecular phylogenetic, morphological and genomic evidence.</title>
        <authorList>
            <person name="Gan P."/>
            <person name="Tsushima A."/>
            <person name="Hiroyama R."/>
            <person name="Narusaka M."/>
            <person name="Takano Y."/>
            <person name="Narusaka Y."/>
            <person name="Kawaradani M."/>
            <person name="Damm U."/>
            <person name="Shirasu K."/>
        </authorList>
    </citation>
    <scope>NUCLEOTIDE SEQUENCE [LARGE SCALE GENOMIC DNA]</scope>
    <source>
        <strain evidence="1 2">PG-2018a</strain>
    </source>
</reference>
<dbReference type="OrthoDB" id="4845267at2759"/>
<gene>
    <name evidence="1" type="ORF">CSHISOI_07874</name>
</gene>
<feature type="non-terminal residue" evidence="1">
    <location>
        <position position="1"/>
    </location>
</feature>
<dbReference type="AlphaFoldDB" id="A0A5Q4BM14"/>
<evidence type="ECO:0000313" key="2">
    <source>
        <dbReference type="Proteomes" id="UP000326340"/>
    </source>
</evidence>
<evidence type="ECO:0000313" key="1">
    <source>
        <dbReference type="EMBL" id="TQN67564.1"/>
    </source>
</evidence>
<name>A0A5Q4BM14_9PEZI</name>
<organism evidence="1 2">
    <name type="scientific">Colletotrichum shisoi</name>
    <dbReference type="NCBI Taxonomy" id="2078593"/>
    <lineage>
        <taxon>Eukaryota</taxon>
        <taxon>Fungi</taxon>
        <taxon>Dikarya</taxon>
        <taxon>Ascomycota</taxon>
        <taxon>Pezizomycotina</taxon>
        <taxon>Sordariomycetes</taxon>
        <taxon>Hypocreomycetidae</taxon>
        <taxon>Glomerellales</taxon>
        <taxon>Glomerellaceae</taxon>
        <taxon>Colletotrichum</taxon>
        <taxon>Colletotrichum destructivum species complex</taxon>
    </lineage>
</organism>
<protein>
    <submittedName>
        <fullName evidence="1">Uncharacterized protein</fullName>
    </submittedName>
</protein>
<accession>A0A5Q4BM14</accession>
<comment type="caution">
    <text evidence="1">The sequence shown here is derived from an EMBL/GenBank/DDBJ whole genome shotgun (WGS) entry which is preliminary data.</text>
</comment>
<keyword evidence="2" id="KW-1185">Reference proteome</keyword>
<feature type="non-terminal residue" evidence="1">
    <location>
        <position position="106"/>
    </location>
</feature>
<proteinExistence type="predicted"/>
<sequence>AANPVAAQEFVADEHPSTVNEFITSSAHSITTTVNAKVAASSYGFDNGFGAECSGIAYGGDLVNCTWTGGATGATVQSRWADPNISISYVYPYPNARSYVLILEPI</sequence>